<dbReference type="GO" id="GO:0016746">
    <property type="term" value="F:acyltransferase activity"/>
    <property type="evidence" value="ECO:0007669"/>
    <property type="project" value="UniProtKB-KW"/>
</dbReference>
<dbReference type="Pfam" id="PF01553">
    <property type="entry name" value="Acyltransferase"/>
    <property type="match status" value="1"/>
</dbReference>
<keyword evidence="2 4" id="KW-0012">Acyltransferase</keyword>
<reference evidence="4 5" key="1">
    <citation type="submission" date="2020-10" db="EMBL/GenBank/DDBJ databases">
        <authorList>
            <person name="Castelo-Branco R."/>
            <person name="Eusebio N."/>
            <person name="Adriana R."/>
            <person name="Vieira A."/>
            <person name="Brugerolle De Fraissinette N."/>
            <person name="Rezende De Castro R."/>
            <person name="Schneider M.P."/>
            <person name="Vasconcelos V."/>
            <person name="Leao P.N."/>
        </authorList>
    </citation>
    <scope>NUCLEOTIDE SEQUENCE [LARGE SCALE GENOMIC DNA]</scope>
    <source>
        <strain evidence="4 5">LEGE 06123</strain>
    </source>
</reference>
<evidence type="ECO:0000313" key="4">
    <source>
        <dbReference type="EMBL" id="MBE9189996.1"/>
    </source>
</evidence>
<dbReference type="PANTHER" id="PTHR10434">
    <property type="entry name" value="1-ACYL-SN-GLYCEROL-3-PHOSPHATE ACYLTRANSFERASE"/>
    <property type="match status" value="1"/>
</dbReference>
<evidence type="ECO:0000256" key="1">
    <source>
        <dbReference type="ARBA" id="ARBA00022679"/>
    </source>
</evidence>
<dbReference type="Proteomes" id="UP000651156">
    <property type="component" value="Unassembled WGS sequence"/>
</dbReference>
<proteinExistence type="predicted"/>
<comment type="caution">
    <text evidence="4">The sequence shown here is derived from an EMBL/GenBank/DDBJ whole genome shotgun (WGS) entry which is preliminary data.</text>
</comment>
<dbReference type="InterPro" id="IPR002123">
    <property type="entry name" value="Plipid/glycerol_acylTrfase"/>
</dbReference>
<feature type="domain" description="Phospholipid/glycerol acyltransferase" evidence="3">
    <location>
        <begin position="35"/>
        <end position="164"/>
    </location>
</feature>
<dbReference type="SMART" id="SM00563">
    <property type="entry name" value="PlsC"/>
    <property type="match status" value="1"/>
</dbReference>
<protein>
    <submittedName>
        <fullName evidence="4">1-acyl-sn-glycerol-3-phosphate acyltransferase</fullName>
    </submittedName>
</protein>
<sequence length="248" mass="27914">MSANNALQVSQGFLTAVGTQMFRYYEDHIPRGGPVLVVSNHRSFMDAPILMTTLERPIRFACHHYMAQVPIMREIVTDLLGCFPLEAKGKRQQGFFEQALSLLDTSQVVGIFPEGTKPMVTFTQPDHLGKFHRGFAHLALRANTSSVVSSGQNLTILPIAIASLEEVNTSAVPLKLLSLFDPSEPLFNQSSWHPLVIYRRVAVLVGRPYWVSQHQQMEYQGKQAKEIVAELTHYCQDEIAQLLRQGFY</sequence>
<name>A0ABR9UNZ8_9CHRO</name>
<keyword evidence="1" id="KW-0808">Transferase</keyword>
<evidence type="ECO:0000256" key="2">
    <source>
        <dbReference type="ARBA" id="ARBA00023315"/>
    </source>
</evidence>
<evidence type="ECO:0000259" key="3">
    <source>
        <dbReference type="SMART" id="SM00563"/>
    </source>
</evidence>
<dbReference type="PANTHER" id="PTHR10434:SF66">
    <property type="entry name" value="PHOSPHOLIPID_GLYCEROL ACYLTRANSFERASE DOMAIN-CONTAINING PROTEIN"/>
    <property type="match status" value="1"/>
</dbReference>
<gene>
    <name evidence="4" type="ORF">IQ230_06380</name>
</gene>
<dbReference type="CDD" id="cd07989">
    <property type="entry name" value="LPLAT_AGPAT-like"/>
    <property type="match status" value="1"/>
</dbReference>
<evidence type="ECO:0000313" key="5">
    <source>
        <dbReference type="Proteomes" id="UP000651156"/>
    </source>
</evidence>
<organism evidence="4 5">
    <name type="scientific">Gloeocapsopsis crepidinum LEGE 06123</name>
    <dbReference type="NCBI Taxonomy" id="588587"/>
    <lineage>
        <taxon>Bacteria</taxon>
        <taxon>Bacillati</taxon>
        <taxon>Cyanobacteriota</taxon>
        <taxon>Cyanophyceae</taxon>
        <taxon>Oscillatoriophycideae</taxon>
        <taxon>Chroococcales</taxon>
        <taxon>Chroococcaceae</taxon>
        <taxon>Gloeocapsopsis</taxon>
    </lineage>
</organism>
<dbReference type="EMBL" id="JADEWN010000011">
    <property type="protein sequence ID" value="MBE9189996.1"/>
    <property type="molecule type" value="Genomic_DNA"/>
</dbReference>
<keyword evidence="5" id="KW-1185">Reference proteome</keyword>
<dbReference type="RefSeq" id="WP_193931214.1">
    <property type="nucleotide sequence ID" value="NZ_CAWPMZ010000016.1"/>
</dbReference>
<dbReference type="SUPFAM" id="SSF69593">
    <property type="entry name" value="Glycerol-3-phosphate (1)-acyltransferase"/>
    <property type="match status" value="1"/>
</dbReference>
<accession>A0ABR9UNZ8</accession>